<dbReference type="SMART" id="SM01294">
    <property type="entry name" value="PKS_PP_betabranch"/>
    <property type="match status" value="1"/>
</dbReference>
<dbReference type="SMART" id="SM00823">
    <property type="entry name" value="PKS_PP"/>
    <property type="match status" value="1"/>
</dbReference>
<keyword evidence="5" id="KW-0276">Fatty acid metabolism</keyword>
<dbReference type="CDD" id="cd05931">
    <property type="entry name" value="FAAL"/>
    <property type="match status" value="1"/>
</dbReference>
<dbReference type="Pfam" id="PF00501">
    <property type="entry name" value="AMP-binding"/>
    <property type="match status" value="1"/>
</dbReference>
<evidence type="ECO:0000259" key="7">
    <source>
        <dbReference type="PROSITE" id="PS50075"/>
    </source>
</evidence>
<keyword evidence="2" id="KW-0596">Phosphopantetheine</keyword>
<dbReference type="InterPro" id="IPR042099">
    <property type="entry name" value="ANL_N_sf"/>
</dbReference>
<evidence type="ECO:0000256" key="6">
    <source>
        <dbReference type="ARBA" id="ARBA00023098"/>
    </source>
</evidence>
<evidence type="ECO:0000256" key="2">
    <source>
        <dbReference type="ARBA" id="ARBA00022450"/>
    </source>
</evidence>
<dbReference type="Pfam" id="PF23024">
    <property type="entry name" value="AMP-dom_DIP2-like"/>
    <property type="match status" value="1"/>
</dbReference>
<feature type="domain" description="Carrier" evidence="7">
    <location>
        <begin position="625"/>
        <end position="699"/>
    </location>
</feature>
<dbReference type="InterPro" id="IPR045851">
    <property type="entry name" value="AMP-bd_C_sf"/>
</dbReference>
<dbReference type="GO" id="GO:0070566">
    <property type="term" value="F:adenylyltransferase activity"/>
    <property type="evidence" value="ECO:0007669"/>
    <property type="project" value="TreeGrafter"/>
</dbReference>
<dbReference type="GO" id="GO:0071766">
    <property type="term" value="P:Actinobacterium-type cell wall biogenesis"/>
    <property type="evidence" value="ECO:0007669"/>
    <property type="project" value="UniProtKB-ARBA"/>
</dbReference>
<dbReference type="PANTHER" id="PTHR22754">
    <property type="entry name" value="DISCO-INTERACTING PROTEIN 2 DIP2 -RELATED"/>
    <property type="match status" value="1"/>
</dbReference>
<dbReference type="PROSITE" id="PS50075">
    <property type="entry name" value="CARRIER"/>
    <property type="match status" value="1"/>
</dbReference>
<dbReference type="InterPro" id="IPR009081">
    <property type="entry name" value="PP-bd_ACP"/>
</dbReference>
<reference evidence="8" key="1">
    <citation type="submission" date="2018-05" db="EMBL/GenBank/DDBJ databases">
        <title>The structural diversity of cytotoxic puwainaphycin and minutissamide lipopeptides is generated by a common biosynthetic pathway employing two alternative starter modules.</title>
        <authorList>
            <person name="Mares J."/>
            <person name="Hajek J."/>
            <person name="Urajova P."/>
            <person name="Kust A."/>
            <person name="Jokela J."/>
            <person name="Saurav K."/>
            <person name="Galica T."/>
            <person name="Capkova K."/>
            <person name="Mattila A."/>
            <person name="Haapaniemi E."/>
            <person name="Permi P."/>
            <person name="Mysterud I."/>
            <person name="Skulberg O.M."/>
            <person name="Karlsen J."/>
            <person name="Fewer D.P."/>
            <person name="Sivonen K."/>
            <person name="Tonnesen H.H."/>
            <person name="Hrouzek P."/>
        </authorList>
    </citation>
    <scope>NUCLEOTIDE SEQUENCE</scope>
    <source>
        <strain evidence="8">UHCC-0399</strain>
    </source>
</reference>
<dbReference type="Pfam" id="PF00550">
    <property type="entry name" value="PP-binding"/>
    <property type="match status" value="1"/>
</dbReference>
<name>A0A346GB54_9NOST</name>
<sequence>MKSIILQETTTLVDLLQLRALQHPHKAAFTFLQDGETAAYSLTYQALEQKARSIAAKLQTLVTRGDNASPAIGVRALLLYPPGLEFISAFFGCLYAQVVAVPAYPPRRNQNLARLQAIVADTQATVVLTTTALLSNREAWLNQAPELAQVQWLATDDIDVNLAADWQQPRISSDTLAFLQYTSGSTGKPKGVMVSHENVLYNQRMIQLAYQHTQETIFVGWLPLFHDMGLIGNVLQPLYLGISCYLMSPVAFLQKPIRWLQAISRYQATTSGGPNFAYDLCVSKITPEQIASLDLSSWELAFNGAEPVQAETLEKFAAKFKSCGFRAEAFYPCYGMAETTLFVSGGMKTSAPVVLSVDEAAIEENRVVVTSGEQPQGKQIVSCGQTWLEQKIAIANPETLTQCSPEEVGEIWVSGANVAAGYWQNSEATKETFQAYLADTGEGEFLRTGDLGFIRDGELFVTGRIKDLIIIRGQNHYPQDIELTTQKSHSALRLGCGAAFSITVAGEERLVITQEVERSYLRQLDVDEVVGAIRQAVSQQHELQVYAVVLLKTASIPKTSSGKIQRQACRTGFLARNLDIVGEWQVNFQELELAALQTSLATLLEHVQQGAQNHSASEQTALNSEKIQNWLVTHLALSLKLPPDEIDTQESFAHYGLDSSVAVSMTSELGEWLGWELDPTLFWEFPSIAALAQHLDAECRLLKSTNQVKLSGKI</sequence>
<dbReference type="Gene3D" id="3.30.300.30">
    <property type="match status" value="1"/>
</dbReference>
<dbReference type="GO" id="GO:0006633">
    <property type="term" value="P:fatty acid biosynthetic process"/>
    <property type="evidence" value="ECO:0007669"/>
    <property type="project" value="TreeGrafter"/>
</dbReference>
<dbReference type="InterPro" id="IPR020806">
    <property type="entry name" value="PKS_PP-bd"/>
</dbReference>
<gene>
    <name evidence="8" type="primary">puwI</name>
</gene>
<proteinExistence type="inferred from homology"/>
<evidence type="ECO:0000256" key="4">
    <source>
        <dbReference type="ARBA" id="ARBA00022598"/>
    </source>
</evidence>
<dbReference type="SUPFAM" id="SSF56801">
    <property type="entry name" value="Acetyl-CoA synthetase-like"/>
    <property type="match status" value="1"/>
</dbReference>
<dbReference type="GO" id="GO:0016874">
    <property type="term" value="F:ligase activity"/>
    <property type="evidence" value="ECO:0007669"/>
    <property type="project" value="UniProtKB-KW"/>
</dbReference>
<dbReference type="SUPFAM" id="SSF47336">
    <property type="entry name" value="ACP-like"/>
    <property type="match status" value="1"/>
</dbReference>
<evidence type="ECO:0000256" key="1">
    <source>
        <dbReference type="ARBA" id="ARBA00006432"/>
    </source>
</evidence>
<dbReference type="PROSITE" id="PS00455">
    <property type="entry name" value="AMP_BINDING"/>
    <property type="match status" value="1"/>
</dbReference>
<dbReference type="EMBL" id="MH325200">
    <property type="protein sequence ID" value="AXN93608.1"/>
    <property type="molecule type" value="Genomic_DNA"/>
</dbReference>
<evidence type="ECO:0000256" key="3">
    <source>
        <dbReference type="ARBA" id="ARBA00022553"/>
    </source>
</evidence>
<comment type="similarity">
    <text evidence="1">Belongs to the ATP-dependent AMP-binding enzyme family.</text>
</comment>
<keyword evidence="6" id="KW-0443">Lipid metabolism</keyword>
<dbReference type="InterPro" id="IPR040097">
    <property type="entry name" value="FAAL/FAAC"/>
</dbReference>
<dbReference type="PANTHER" id="PTHR22754:SF32">
    <property type="entry name" value="DISCO-INTERACTING PROTEIN 2"/>
    <property type="match status" value="1"/>
</dbReference>
<organism evidence="8">
    <name type="scientific">Anabaena sp. UHCC-0399</name>
    <dbReference type="NCBI Taxonomy" id="2303154"/>
    <lineage>
        <taxon>Bacteria</taxon>
        <taxon>Bacillati</taxon>
        <taxon>Cyanobacteriota</taxon>
        <taxon>Cyanophyceae</taxon>
        <taxon>Nostocales</taxon>
        <taxon>Nostocaceae</taxon>
        <taxon>Anabaena</taxon>
    </lineage>
</organism>
<keyword evidence="3" id="KW-0597">Phosphoprotein</keyword>
<dbReference type="Gene3D" id="3.40.50.12780">
    <property type="entry name" value="N-terminal domain of ligase-like"/>
    <property type="match status" value="1"/>
</dbReference>
<protein>
    <submittedName>
        <fullName evidence="8">PuwI</fullName>
    </submittedName>
</protein>
<dbReference type="InterPro" id="IPR025110">
    <property type="entry name" value="AMP-bd_C"/>
</dbReference>
<dbReference type="FunFam" id="3.40.50.12780:FF:000013">
    <property type="entry name" value="Long-chain-fatty-acid--AMP ligase FadD32"/>
    <property type="match status" value="1"/>
</dbReference>
<dbReference type="InterPro" id="IPR000873">
    <property type="entry name" value="AMP-dep_synth/lig_dom"/>
</dbReference>
<dbReference type="Gene3D" id="1.10.1200.10">
    <property type="entry name" value="ACP-like"/>
    <property type="match status" value="1"/>
</dbReference>
<dbReference type="GO" id="GO:0031177">
    <property type="term" value="F:phosphopantetheine binding"/>
    <property type="evidence" value="ECO:0007669"/>
    <property type="project" value="InterPro"/>
</dbReference>
<dbReference type="InterPro" id="IPR020845">
    <property type="entry name" value="AMP-binding_CS"/>
</dbReference>
<keyword evidence="4" id="KW-0436">Ligase</keyword>
<evidence type="ECO:0000313" key="8">
    <source>
        <dbReference type="EMBL" id="AXN93608.1"/>
    </source>
</evidence>
<dbReference type="AlphaFoldDB" id="A0A346GB54"/>
<evidence type="ECO:0000256" key="5">
    <source>
        <dbReference type="ARBA" id="ARBA00022832"/>
    </source>
</evidence>
<dbReference type="InterPro" id="IPR036736">
    <property type="entry name" value="ACP-like_sf"/>
</dbReference>
<dbReference type="GO" id="GO:0005886">
    <property type="term" value="C:plasma membrane"/>
    <property type="evidence" value="ECO:0007669"/>
    <property type="project" value="TreeGrafter"/>
</dbReference>
<accession>A0A346GB54</accession>